<dbReference type="EMBL" id="FUYZ01000001">
    <property type="protein sequence ID" value="SKB59676.1"/>
    <property type="molecule type" value="Genomic_DNA"/>
</dbReference>
<proteinExistence type="predicted"/>
<keyword evidence="2" id="KW-1185">Reference proteome</keyword>
<evidence type="ECO:0000313" key="2">
    <source>
        <dbReference type="Proteomes" id="UP000191112"/>
    </source>
</evidence>
<dbReference type="AlphaFoldDB" id="A0A1T5CK16"/>
<dbReference type="Proteomes" id="UP000191112">
    <property type="component" value="Unassembled WGS sequence"/>
</dbReference>
<accession>A0A1T5CK16</accession>
<protein>
    <submittedName>
        <fullName evidence="1">Putative signal transducing protein</fullName>
    </submittedName>
</protein>
<gene>
    <name evidence="1" type="ORF">SAMN05660477_00114</name>
</gene>
<reference evidence="1 2" key="1">
    <citation type="submission" date="2017-02" db="EMBL/GenBank/DDBJ databases">
        <authorList>
            <person name="Peterson S.W."/>
        </authorList>
    </citation>
    <scope>NUCLEOTIDE SEQUENCE [LARGE SCALE GENOMIC DNA]</scope>
    <source>
        <strain evidence="1 2">DSM 22323</strain>
    </source>
</reference>
<dbReference type="RefSeq" id="WP_079665445.1">
    <property type="nucleotide sequence ID" value="NZ_FUYZ01000001.1"/>
</dbReference>
<organism evidence="1 2">
    <name type="scientific">Soonwooa buanensis</name>
    <dbReference type="NCBI Taxonomy" id="619805"/>
    <lineage>
        <taxon>Bacteria</taxon>
        <taxon>Pseudomonadati</taxon>
        <taxon>Bacteroidota</taxon>
        <taxon>Flavobacteriia</taxon>
        <taxon>Flavobacteriales</taxon>
        <taxon>Weeksellaceae</taxon>
        <taxon>Chryseobacterium group</taxon>
        <taxon>Soonwooa</taxon>
    </lineage>
</organism>
<dbReference type="STRING" id="619805.SAMN05660477_00114"/>
<dbReference type="OrthoDB" id="1273879at2"/>
<name>A0A1T5CK16_9FLAO</name>
<sequence length="75" mass="8516">MNVITKVSVFESSNQQEIQLIKSKLEAAGIESEVDNSYLSFMSTPTATNMMLKVDLREEPKAFEIIDAYLQENQK</sequence>
<evidence type="ECO:0000313" key="1">
    <source>
        <dbReference type="EMBL" id="SKB59676.1"/>
    </source>
</evidence>